<feature type="compositionally biased region" description="Basic and acidic residues" evidence="1">
    <location>
        <begin position="622"/>
        <end position="637"/>
    </location>
</feature>
<keyword evidence="2" id="KW-0472">Membrane</keyword>
<keyword evidence="2" id="KW-0812">Transmembrane</keyword>
<dbReference type="PANTHER" id="PTHR36587">
    <property type="entry name" value="EXPRESSION SITE-ASSOCIATED GENE 3 (ESAG3)-LIKE PROTEIN"/>
    <property type="match status" value="1"/>
</dbReference>
<name>A0A2V1D845_9PLEO</name>
<sequence>MAAGSQLMRISMSQRLQPRGVCHAAIQWVRGRRGRVFVLSMLLGLIILILGCASNAESISTSYQALSSNYQLPSWRSHTAHLPAYFTSPLKPSNTSLELENNESGHIPSHLNKATPNFHLVMPATEDGVEFCKTTLSAMILNYPPPTIVGLNEKFESAEDKEKARLSEIHRYLTSEKLVNDEDMMLIVDGRDTWFQLPSDVLIRQYQHLLEDVNARLLRLYGDRFKQTIVFGATKTCERDVACQHMPEPMLPSNIYGPDTGKEIRMTPARYLDSTMLMGPVKDLRRLYQEAVQVMEAGESQTRTVQSVMATIFAKQEMARDKHRKKYKITHATNILYNWFDTSIVAVENSQKETEGELTLQEDHEYEMMIGLDYAHTLFQPFENCAKNELLSLFHDESVDLSKHHHKGTPTPPLTIPIALHDSIPPYWTPDFSRNNPSPNEKPVYIDRLEYQEDIDKLPNRETPWESTSLVQNTYTGTIPALFRIDDDESAQLPGLTTADTPASRLPLSSNISWTSFWYAGYERALLRNYFRIPQSSVGYHNVAVGGDRLWDQRGGRGGIWTAKEGLWLPWGEVDGVCGSLELLKAVFTDGKGVWLHETEGELGEEERIKEEKEYHEAIEKKKKEQDELEQEQREETQGQDDDVVADSERKEKEKGEERERQRILEEQQERERLERERQEEEEQKKKKDMEMEKVRLEQQQKQQQEEEYERVLGDRLSKWKGKMEESYGGGGGGG</sequence>
<evidence type="ECO:0000256" key="2">
    <source>
        <dbReference type="SAM" id="Phobius"/>
    </source>
</evidence>
<accession>A0A2V1D845</accession>
<dbReference type="CDD" id="cd22997">
    <property type="entry name" value="GT_LH"/>
    <property type="match status" value="1"/>
</dbReference>
<proteinExistence type="predicted"/>
<evidence type="ECO:0000256" key="1">
    <source>
        <dbReference type="SAM" id="MobiDB-lite"/>
    </source>
</evidence>
<reference evidence="3 4" key="1">
    <citation type="journal article" date="2018" name="Sci. Rep.">
        <title>Comparative genomics provides insights into the lifestyle and reveals functional heterogeneity of dark septate endophytic fungi.</title>
        <authorList>
            <person name="Knapp D.G."/>
            <person name="Nemeth J.B."/>
            <person name="Barry K."/>
            <person name="Hainaut M."/>
            <person name="Henrissat B."/>
            <person name="Johnson J."/>
            <person name="Kuo A."/>
            <person name="Lim J.H.P."/>
            <person name="Lipzen A."/>
            <person name="Nolan M."/>
            <person name="Ohm R.A."/>
            <person name="Tamas L."/>
            <person name="Grigoriev I.V."/>
            <person name="Spatafora J.W."/>
            <person name="Nagy L.G."/>
            <person name="Kovacs G.M."/>
        </authorList>
    </citation>
    <scope>NUCLEOTIDE SEQUENCE [LARGE SCALE GENOMIC DNA]</scope>
    <source>
        <strain evidence="3 4">DSE2036</strain>
    </source>
</reference>
<evidence type="ECO:0000313" key="3">
    <source>
        <dbReference type="EMBL" id="PVH94296.1"/>
    </source>
</evidence>
<feature type="compositionally biased region" description="Basic and acidic residues" evidence="1">
    <location>
        <begin position="647"/>
        <end position="699"/>
    </location>
</feature>
<dbReference type="Proteomes" id="UP000244855">
    <property type="component" value="Unassembled WGS sequence"/>
</dbReference>
<dbReference type="PANTHER" id="PTHR36587:SF2">
    <property type="entry name" value="EXPRESSION SITE-ASSOCIATED GENE 3 (ESAG3)-LIKE PROTEIN"/>
    <property type="match status" value="1"/>
</dbReference>
<keyword evidence="2" id="KW-1133">Transmembrane helix</keyword>
<evidence type="ECO:0000313" key="4">
    <source>
        <dbReference type="Proteomes" id="UP000244855"/>
    </source>
</evidence>
<dbReference type="EMBL" id="KZ805541">
    <property type="protein sequence ID" value="PVH94296.1"/>
    <property type="molecule type" value="Genomic_DNA"/>
</dbReference>
<dbReference type="AlphaFoldDB" id="A0A2V1D845"/>
<feature type="region of interest" description="Disordered" evidence="1">
    <location>
        <begin position="622"/>
        <end position="735"/>
    </location>
</feature>
<dbReference type="STRING" id="97972.A0A2V1D845"/>
<keyword evidence="4" id="KW-1185">Reference proteome</keyword>
<feature type="compositionally biased region" description="Basic and acidic residues" evidence="1">
    <location>
        <begin position="710"/>
        <end position="726"/>
    </location>
</feature>
<organism evidence="3 4">
    <name type="scientific">Periconia macrospinosa</name>
    <dbReference type="NCBI Taxonomy" id="97972"/>
    <lineage>
        <taxon>Eukaryota</taxon>
        <taxon>Fungi</taxon>
        <taxon>Dikarya</taxon>
        <taxon>Ascomycota</taxon>
        <taxon>Pezizomycotina</taxon>
        <taxon>Dothideomycetes</taxon>
        <taxon>Pleosporomycetidae</taxon>
        <taxon>Pleosporales</taxon>
        <taxon>Massarineae</taxon>
        <taxon>Periconiaceae</taxon>
        <taxon>Periconia</taxon>
    </lineage>
</organism>
<protein>
    <submittedName>
        <fullName evidence="3">Uncharacterized protein</fullName>
    </submittedName>
</protein>
<feature type="transmembrane region" description="Helical" evidence="2">
    <location>
        <begin position="36"/>
        <end position="56"/>
    </location>
</feature>
<dbReference type="OrthoDB" id="422736at2759"/>
<gene>
    <name evidence="3" type="ORF">DM02DRAFT_693476</name>
</gene>